<gene>
    <name evidence="4" type="ORF">MERGE_001912</name>
</gene>
<evidence type="ECO:0000259" key="3">
    <source>
        <dbReference type="PROSITE" id="PS51719"/>
    </source>
</evidence>
<name>A0A899FS60_9ASCO</name>
<dbReference type="SUPFAM" id="SSF52540">
    <property type="entry name" value="P-loop containing nucleoside triphosphate hydrolases"/>
    <property type="match status" value="1"/>
</dbReference>
<feature type="compositionally biased region" description="Polar residues" evidence="2">
    <location>
        <begin position="31"/>
        <end position="52"/>
    </location>
</feature>
<dbReference type="Pfam" id="PF00735">
    <property type="entry name" value="Septin"/>
    <property type="match status" value="1"/>
</dbReference>
<dbReference type="Gene3D" id="3.40.50.300">
    <property type="entry name" value="P-loop containing nucleotide triphosphate hydrolases"/>
    <property type="match status" value="1"/>
</dbReference>
<reference evidence="4" key="1">
    <citation type="submission" date="2020-06" db="EMBL/GenBank/DDBJ databases">
        <title>Genomes of multiple members of Pneumocystis genus reveal paths to human pathogen Pneumocystis jirovecii.</title>
        <authorList>
            <person name="Cisse O.H."/>
            <person name="Ma L."/>
            <person name="Dekker J."/>
            <person name="Khil P."/>
            <person name="Jo J."/>
            <person name="Brenchley J."/>
            <person name="Blair R."/>
            <person name="Pahar B."/>
            <person name="Chabe M."/>
            <person name="Van Rompay K.A."/>
            <person name="Keesler R."/>
            <person name="Sukura A."/>
            <person name="Hirsch V."/>
            <person name="Kutty G."/>
            <person name="Liu Y."/>
            <person name="Peng L."/>
            <person name="Chen J."/>
            <person name="Song J."/>
            <person name="Weissenbacher-Lang C."/>
            <person name="Xu J."/>
            <person name="Upham N.S."/>
            <person name="Stajich J.E."/>
            <person name="Cuomo C.A."/>
            <person name="Cushion M.T."/>
            <person name="Kovacs J.A."/>
        </authorList>
    </citation>
    <scope>NUCLEOTIDE SEQUENCE</scope>
    <source>
        <strain evidence="4">2A</strain>
    </source>
</reference>
<evidence type="ECO:0000313" key="5">
    <source>
        <dbReference type="Proteomes" id="UP000663699"/>
    </source>
</evidence>
<dbReference type="OrthoDB" id="5337438at2759"/>
<dbReference type="AlphaFoldDB" id="A0A899FS60"/>
<feature type="region of interest" description="Disordered" evidence="2">
    <location>
        <begin position="15"/>
        <end position="60"/>
    </location>
</feature>
<accession>A0A899FS60</accession>
<keyword evidence="1" id="KW-0342">GTP-binding</keyword>
<sequence length="377" mass="44136">MVFQQLSQLSLENQEERLEVSPITPKLNRLGGSSATGSPLSSRNPQEITPTDSPRRHRRRKEPASFNILVIGFCGSGKTSFVEYLSEQLNTVKDQQHSMIKEEEKQDYLDMGFTCYCAETEINGERIAVTLWDSRGFGTSRDYEIVNLQMDEIILFMESKFENTFSEETKVIRPHKHIDTHIHCVLYLIDSTSSYLYNDVSLDSLDISIIQRLGRYSTVIPVISKVDTCTKRRIGNMKLAWRKEFEKSEIKIFEFLSNNESLDDVSTCESTHSREKDENYDDIYNLLPFSCIIPDRAQIIPFSFEKTMKFDIYREYPWGKADPLDEKHCDFSKLKEMVLGEWRNEIRDFSKEVLYENWRTDRLEKLRNLSSKVENRK</sequence>
<keyword evidence="5" id="KW-1185">Reference proteome</keyword>
<dbReference type="InterPro" id="IPR030379">
    <property type="entry name" value="G_SEPTIN_dom"/>
</dbReference>
<comment type="similarity">
    <text evidence="1">Belongs to the TRAFAC class TrmE-Era-EngA-EngB-Septin-like GTPase superfamily. Septin GTPase family.</text>
</comment>
<dbReference type="PANTHER" id="PTHR18884">
    <property type="entry name" value="SEPTIN"/>
    <property type="match status" value="1"/>
</dbReference>
<feature type="domain" description="Septin-type G" evidence="3">
    <location>
        <begin position="62"/>
        <end position="365"/>
    </location>
</feature>
<dbReference type="EMBL" id="CP054534">
    <property type="protein sequence ID" value="QSL64611.1"/>
    <property type="molecule type" value="Genomic_DNA"/>
</dbReference>
<protein>
    <recommendedName>
        <fullName evidence="3">Septin-type G domain-containing protein</fullName>
    </recommendedName>
</protein>
<dbReference type="PROSITE" id="PS51719">
    <property type="entry name" value="G_SEPTIN"/>
    <property type="match status" value="1"/>
</dbReference>
<dbReference type="InterPro" id="IPR027417">
    <property type="entry name" value="P-loop_NTPase"/>
</dbReference>
<keyword evidence="1" id="KW-0547">Nucleotide-binding</keyword>
<proteinExistence type="inferred from homology"/>
<evidence type="ECO:0000313" key="4">
    <source>
        <dbReference type="EMBL" id="QSL64611.1"/>
    </source>
</evidence>
<dbReference type="Proteomes" id="UP000663699">
    <property type="component" value="Chromosome 3"/>
</dbReference>
<evidence type="ECO:0000256" key="2">
    <source>
        <dbReference type="SAM" id="MobiDB-lite"/>
    </source>
</evidence>
<dbReference type="GO" id="GO:0005525">
    <property type="term" value="F:GTP binding"/>
    <property type="evidence" value="ECO:0007669"/>
    <property type="project" value="UniProtKB-KW"/>
</dbReference>
<organism evidence="4 5">
    <name type="scientific">Pneumocystis wakefieldiae</name>
    <dbReference type="NCBI Taxonomy" id="38082"/>
    <lineage>
        <taxon>Eukaryota</taxon>
        <taxon>Fungi</taxon>
        <taxon>Dikarya</taxon>
        <taxon>Ascomycota</taxon>
        <taxon>Taphrinomycotina</taxon>
        <taxon>Pneumocystomycetes</taxon>
        <taxon>Pneumocystaceae</taxon>
        <taxon>Pneumocystis</taxon>
    </lineage>
</organism>
<evidence type="ECO:0000256" key="1">
    <source>
        <dbReference type="RuleBase" id="RU004560"/>
    </source>
</evidence>